<gene>
    <name evidence="1" type="ORF">COY16_06095</name>
</gene>
<organism evidence="1 2">
    <name type="scientific">Candidatus Roizmanbacteria bacterium CG_4_10_14_0_2_um_filter_39_13</name>
    <dbReference type="NCBI Taxonomy" id="1974825"/>
    <lineage>
        <taxon>Bacteria</taxon>
        <taxon>Candidatus Roizmaniibacteriota</taxon>
    </lineage>
</organism>
<dbReference type="Proteomes" id="UP000228503">
    <property type="component" value="Unassembled WGS sequence"/>
</dbReference>
<reference evidence="2" key="1">
    <citation type="submission" date="2017-09" db="EMBL/GenBank/DDBJ databases">
        <title>Depth-based differentiation of microbial function through sediment-hosted aquifers and enrichment of novel symbionts in the deep terrestrial subsurface.</title>
        <authorList>
            <person name="Probst A.J."/>
            <person name="Ladd B."/>
            <person name="Jarett J.K."/>
            <person name="Geller-Mcgrath D.E."/>
            <person name="Sieber C.M.K."/>
            <person name="Emerson J.B."/>
            <person name="Anantharaman K."/>
            <person name="Thomas B.C."/>
            <person name="Malmstrom R."/>
            <person name="Stieglmeier M."/>
            <person name="Klingl A."/>
            <person name="Woyke T."/>
            <person name="Ryan C.M."/>
            <person name="Banfield J.F."/>
        </authorList>
    </citation>
    <scope>NUCLEOTIDE SEQUENCE [LARGE SCALE GENOMIC DNA]</scope>
</reference>
<dbReference type="AlphaFoldDB" id="A0A2M7TV60"/>
<proteinExistence type="predicted"/>
<accession>A0A2M7TV60</accession>
<evidence type="ECO:0000313" key="1">
    <source>
        <dbReference type="EMBL" id="PIZ61721.1"/>
    </source>
</evidence>
<name>A0A2M7TV60_9BACT</name>
<dbReference type="EMBL" id="PFOB01000077">
    <property type="protein sequence ID" value="PIZ61721.1"/>
    <property type="molecule type" value="Genomic_DNA"/>
</dbReference>
<comment type="caution">
    <text evidence="1">The sequence shown here is derived from an EMBL/GenBank/DDBJ whole genome shotgun (WGS) entry which is preliminary data.</text>
</comment>
<sequence>MSNELSPTSTDAYLALIPTSNEPTYVVECSNSNEGRAFFHPFNGATITDIALMRYDKADVIALLTDDGRAISVVAEKGGFIAVEKKGERGAANLALRPDISHKRLALAVSMAAGEDVTYQDSSFVRGEVVDIDPVATFVRATLDEGFEVDDIHPSWYTEDWMNVRSPDYRNSITIRADTQRILGSFTLGPDGVAIMNIGENNIGSLGLIQPPAEKIPAQLQSPE</sequence>
<evidence type="ECO:0000313" key="2">
    <source>
        <dbReference type="Proteomes" id="UP000228503"/>
    </source>
</evidence>
<protein>
    <submittedName>
        <fullName evidence="1">Uncharacterized protein</fullName>
    </submittedName>
</protein>